<evidence type="ECO:0008006" key="3">
    <source>
        <dbReference type="Google" id="ProtNLM"/>
    </source>
</evidence>
<dbReference type="OrthoDB" id="6434811at2759"/>
<sequence length="255" mass="29979">MEKMRDRRKKWYDRNAIKREFHEGDSVLVLSVNQPHKLAPQWKGHGTIEKKLSEINYVVSFEGKQEINKVYHINMLKPYFKRPESVNIVNRLETETTTSSELEEDFPYMLADPNVFDFQEIIETNNLRETLSDDQIGQLENLLVKYYRIFSNIPSKTNLVEHDIELISDKPIIHKPYRTTNRQNDLLKAEIGKMLKYNIIEPGASEFTSPMILVETTGKEPRPCIDYRKLNEITRTQFYPTLNIEQCVETVPKAK</sequence>
<dbReference type="InterPro" id="IPR043128">
    <property type="entry name" value="Rev_trsase/Diguanyl_cyclase"/>
</dbReference>
<dbReference type="AlphaFoldDB" id="A0A4Y2STJ2"/>
<dbReference type="Gene3D" id="3.30.70.270">
    <property type="match status" value="1"/>
</dbReference>
<evidence type="ECO:0000313" key="1">
    <source>
        <dbReference type="EMBL" id="GBN91672.1"/>
    </source>
</evidence>
<dbReference type="PANTHER" id="PTHR37984:SF5">
    <property type="entry name" value="PROTEIN NYNRIN-LIKE"/>
    <property type="match status" value="1"/>
</dbReference>
<keyword evidence="2" id="KW-1185">Reference proteome</keyword>
<proteinExistence type="predicted"/>
<dbReference type="InterPro" id="IPR043502">
    <property type="entry name" value="DNA/RNA_pol_sf"/>
</dbReference>
<reference evidence="1 2" key="1">
    <citation type="journal article" date="2019" name="Sci. Rep.">
        <title>Orb-weaving spider Araneus ventricosus genome elucidates the spidroin gene catalogue.</title>
        <authorList>
            <person name="Kono N."/>
            <person name="Nakamura H."/>
            <person name="Ohtoshi R."/>
            <person name="Moran D.A.P."/>
            <person name="Shinohara A."/>
            <person name="Yoshida Y."/>
            <person name="Fujiwara M."/>
            <person name="Mori M."/>
            <person name="Tomita M."/>
            <person name="Arakawa K."/>
        </authorList>
    </citation>
    <scope>NUCLEOTIDE SEQUENCE [LARGE SCALE GENOMIC DNA]</scope>
</reference>
<dbReference type="Gene3D" id="3.10.10.10">
    <property type="entry name" value="HIV Type 1 Reverse Transcriptase, subunit A, domain 1"/>
    <property type="match status" value="1"/>
</dbReference>
<dbReference type="SUPFAM" id="SSF56672">
    <property type="entry name" value="DNA/RNA polymerases"/>
    <property type="match status" value="1"/>
</dbReference>
<comment type="caution">
    <text evidence="1">The sequence shown here is derived from an EMBL/GenBank/DDBJ whole genome shotgun (WGS) entry which is preliminary data.</text>
</comment>
<organism evidence="1 2">
    <name type="scientific">Araneus ventricosus</name>
    <name type="common">Orbweaver spider</name>
    <name type="synonym">Epeira ventricosa</name>
    <dbReference type="NCBI Taxonomy" id="182803"/>
    <lineage>
        <taxon>Eukaryota</taxon>
        <taxon>Metazoa</taxon>
        <taxon>Ecdysozoa</taxon>
        <taxon>Arthropoda</taxon>
        <taxon>Chelicerata</taxon>
        <taxon>Arachnida</taxon>
        <taxon>Araneae</taxon>
        <taxon>Araneomorphae</taxon>
        <taxon>Entelegynae</taxon>
        <taxon>Araneoidea</taxon>
        <taxon>Araneidae</taxon>
        <taxon>Araneus</taxon>
    </lineage>
</organism>
<protein>
    <recommendedName>
        <fullName evidence="3">Retrovirus-related Pol polyprotein from transposon 412</fullName>
    </recommendedName>
</protein>
<dbReference type="InterPro" id="IPR050951">
    <property type="entry name" value="Retrovirus_Pol_polyprotein"/>
</dbReference>
<dbReference type="GO" id="GO:0071897">
    <property type="term" value="P:DNA biosynthetic process"/>
    <property type="evidence" value="ECO:0007669"/>
    <property type="project" value="UniProtKB-ARBA"/>
</dbReference>
<evidence type="ECO:0000313" key="2">
    <source>
        <dbReference type="Proteomes" id="UP000499080"/>
    </source>
</evidence>
<gene>
    <name evidence="1" type="ORF">AVEN_268450_1</name>
</gene>
<accession>A0A4Y2STJ2</accession>
<dbReference type="EMBL" id="BGPR01024008">
    <property type="protein sequence ID" value="GBN91672.1"/>
    <property type="molecule type" value="Genomic_DNA"/>
</dbReference>
<name>A0A4Y2STJ2_ARAVE</name>
<dbReference type="Proteomes" id="UP000499080">
    <property type="component" value="Unassembled WGS sequence"/>
</dbReference>
<dbReference type="PANTHER" id="PTHR37984">
    <property type="entry name" value="PROTEIN CBG26694"/>
    <property type="match status" value="1"/>
</dbReference>